<name>A0AAW0BG50_9AGAR</name>
<reference evidence="3 4" key="1">
    <citation type="journal article" date="2024" name="J Genomics">
        <title>Draft genome sequencing and assembly of Favolaschia claudopus CIRM-BRFM 2984 isolated from oak limbs.</title>
        <authorList>
            <person name="Navarro D."/>
            <person name="Drula E."/>
            <person name="Chaduli D."/>
            <person name="Cazenave R."/>
            <person name="Ahrendt S."/>
            <person name="Wang J."/>
            <person name="Lipzen A."/>
            <person name="Daum C."/>
            <person name="Barry K."/>
            <person name="Grigoriev I.V."/>
            <person name="Favel A."/>
            <person name="Rosso M.N."/>
            <person name="Martin F."/>
        </authorList>
    </citation>
    <scope>NUCLEOTIDE SEQUENCE [LARGE SCALE GENOMIC DNA]</scope>
    <source>
        <strain evidence="3 4">CIRM-BRFM 2984</strain>
    </source>
</reference>
<accession>A0AAW0BG50</accession>
<organism evidence="3 4">
    <name type="scientific">Favolaschia claudopus</name>
    <dbReference type="NCBI Taxonomy" id="2862362"/>
    <lineage>
        <taxon>Eukaryota</taxon>
        <taxon>Fungi</taxon>
        <taxon>Dikarya</taxon>
        <taxon>Basidiomycota</taxon>
        <taxon>Agaricomycotina</taxon>
        <taxon>Agaricomycetes</taxon>
        <taxon>Agaricomycetidae</taxon>
        <taxon>Agaricales</taxon>
        <taxon>Marasmiineae</taxon>
        <taxon>Mycenaceae</taxon>
        <taxon>Favolaschia</taxon>
    </lineage>
</organism>
<evidence type="ECO:0000256" key="1">
    <source>
        <dbReference type="SAM" id="Coils"/>
    </source>
</evidence>
<evidence type="ECO:0000313" key="3">
    <source>
        <dbReference type="EMBL" id="KAK7025656.1"/>
    </source>
</evidence>
<sequence>MVISAKFPTTPPGNSPDGPLTSPFIPSPVKLYGGRPRVSAPHRSPRGARDLQKQPEWRAAKLRKARQEAEAVERALAEMQQEFKAKQKQKLQNTVHSFVKGAMQDGTPLQEILDAMFSINEDDPHITASVLRGKGDLFATQQIADLVAREGKIIQELLTRESGAKVSELLSSFDMKGLADKLRTAAPTLWSILAAVSTATDDKGESKRRDRSLVFTTVCAMTSLLRSQKANNNFQAVIALFLLGSGAAKREIEVFAHAGISLSYKSVMN</sequence>
<comment type="caution">
    <text evidence="3">The sequence shown here is derived from an EMBL/GenBank/DDBJ whole genome shotgun (WGS) entry which is preliminary data.</text>
</comment>
<dbReference type="EMBL" id="JAWWNJ010000033">
    <property type="protein sequence ID" value="KAK7025656.1"/>
    <property type="molecule type" value="Genomic_DNA"/>
</dbReference>
<feature type="coiled-coil region" evidence="1">
    <location>
        <begin position="62"/>
        <end position="89"/>
    </location>
</feature>
<protein>
    <submittedName>
        <fullName evidence="3">Uncharacterized protein</fullName>
    </submittedName>
</protein>
<gene>
    <name evidence="3" type="ORF">R3P38DRAFT_3193144</name>
</gene>
<feature type="region of interest" description="Disordered" evidence="2">
    <location>
        <begin position="1"/>
        <end position="55"/>
    </location>
</feature>
<keyword evidence="4" id="KW-1185">Reference proteome</keyword>
<proteinExistence type="predicted"/>
<evidence type="ECO:0000313" key="4">
    <source>
        <dbReference type="Proteomes" id="UP001362999"/>
    </source>
</evidence>
<dbReference type="Proteomes" id="UP001362999">
    <property type="component" value="Unassembled WGS sequence"/>
</dbReference>
<keyword evidence="1" id="KW-0175">Coiled coil</keyword>
<dbReference type="AlphaFoldDB" id="A0AAW0BG50"/>
<evidence type="ECO:0000256" key="2">
    <source>
        <dbReference type="SAM" id="MobiDB-lite"/>
    </source>
</evidence>